<accession>A0ABY6BHL4</accession>
<feature type="signal peptide" evidence="1">
    <location>
        <begin position="1"/>
        <end position="21"/>
    </location>
</feature>
<dbReference type="SUPFAM" id="SSF63829">
    <property type="entry name" value="Calcium-dependent phosphotriesterase"/>
    <property type="match status" value="1"/>
</dbReference>
<proteinExistence type="predicted"/>
<reference evidence="2" key="1">
    <citation type="submission" date="2022-09" db="EMBL/GenBank/DDBJ databases">
        <title>Tahibacter sp. nov., isolated from a fresh water.</title>
        <authorList>
            <person name="Baek J.H."/>
            <person name="Lee J.K."/>
            <person name="Kim J.M."/>
            <person name="Jeon C.O."/>
        </authorList>
    </citation>
    <scope>NUCLEOTIDE SEQUENCE</scope>
    <source>
        <strain evidence="2">W38</strain>
    </source>
</reference>
<feature type="chain" id="PRO_5045661599" description="Sugar lactone lactonase YvrE" evidence="1">
    <location>
        <begin position="22"/>
        <end position="404"/>
    </location>
</feature>
<dbReference type="Proteomes" id="UP001064632">
    <property type="component" value="Chromosome"/>
</dbReference>
<dbReference type="RefSeq" id="WP_261694322.1">
    <property type="nucleotide sequence ID" value="NZ_CP104694.1"/>
</dbReference>
<evidence type="ECO:0008006" key="4">
    <source>
        <dbReference type="Google" id="ProtNLM"/>
    </source>
</evidence>
<evidence type="ECO:0000256" key="1">
    <source>
        <dbReference type="SAM" id="SignalP"/>
    </source>
</evidence>
<keyword evidence="3" id="KW-1185">Reference proteome</keyword>
<name>A0ABY6BHL4_9GAMM</name>
<evidence type="ECO:0000313" key="2">
    <source>
        <dbReference type="EMBL" id="UXI67347.1"/>
    </source>
</evidence>
<dbReference type="EMBL" id="CP104694">
    <property type="protein sequence ID" value="UXI67347.1"/>
    <property type="molecule type" value="Genomic_DNA"/>
</dbReference>
<protein>
    <recommendedName>
        <fullName evidence="4">Sugar lactone lactonase YvrE</fullName>
    </recommendedName>
</protein>
<keyword evidence="1" id="KW-0732">Signal</keyword>
<gene>
    <name evidence="2" type="ORF">N4264_21820</name>
</gene>
<dbReference type="InterPro" id="IPR011042">
    <property type="entry name" value="6-blade_b-propeller_TolB-like"/>
</dbReference>
<organism evidence="2 3">
    <name type="scientific">Tahibacter amnicola</name>
    <dbReference type="NCBI Taxonomy" id="2976241"/>
    <lineage>
        <taxon>Bacteria</taxon>
        <taxon>Pseudomonadati</taxon>
        <taxon>Pseudomonadota</taxon>
        <taxon>Gammaproteobacteria</taxon>
        <taxon>Lysobacterales</taxon>
        <taxon>Rhodanobacteraceae</taxon>
        <taxon>Tahibacter</taxon>
    </lineage>
</organism>
<evidence type="ECO:0000313" key="3">
    <source>
        <dbReference type="Proteomes" id="UP001064632"/>
    </source>
</evidence>
<dbReference type="Gene3D" id="2.120.10.30">
    <property type="entry name" value="TolB, C-terminal domain"/>
    <property type="match status" value="1"/>
</dbReference>
<sequence>MPAVTARLLLLLMLAAPVMHAEEAPATPNAAAIAGLTQRYAEQPHSHDLAYFLARFAADDGLTEQSVQWLAKLGESGWTLGINPHDFDTLAGKPGYDDAAGRLHRQFVRRSSGQRHQLVKAPDFLAEGTAYDAKRQRILLGSFTTAQILSVDARGKTRRLWSAAGSHYVLGMAIHPDGESVLAAVNPKAAQRASGERPFVIRLRLSDGKALSRTPAPEGMVLNDLCLMPDGSLYATDSEQSRLFRADPALENLTPWEQAGNPIAANGIACDATRRAVYVAVYNGIRRIDTGDASTRLLATPAGEFVGGGDGLYLDGDRMLSVQNGIGAGRIWRAQLDAAGNALSNVQTLDAGADDMDEPTTGAFVPGGFVYIANSQIWKWNDAEDRLRTGLAIHPIVLRRIALE</sequence>